<dbReference type="AlphaFoldDB" id="A0A8J2XYM7"/>
<organism evidence="2 3">
    <name type="scientific">Oxalicibacterium flavum</name>
    <dbReference type="NCBI Taxonomy" id="179467"/>
    <lineage>
        <taxon>Bacteria</taxon>
        <taxon>Pseudomonadati</taxon>
        <taxon>Pseudomonadota</taxon>
        <taxon>Betaproteobacteria</taxon>
        <taxon>Burkholderiales</taxon>
        <taxon>Oxalobacteraceae</taxon>
        <taxon>Oxalicibacterium</taxon>
    </lineage>
</organism>
<protein>
    <submittedName>
        <fullName evidence="2">Divalent-cation tolerance protein CutA</fullName>
    </submittedName>
</protein>
<dbReference type="EMBL" id="BMCG01000004">
    <property type="protein sequence ID" value="GGC13732.1"/>
    <property type="molecule type" value="Genomic_DNA"/>
</dbReference>
<dbReference type="InterPro" id="IPR015867">
    <property type="entry name" value="N-reg_PII/ATP_PRibTrfase_C"/>
</dbReference>
<sequence>MRAATRMYYPFKNMLTTQHMLLVLTTWPDRASAAAFAQRVLEARLAACVHIGMPVQALYRWQGKIEQGEEIPLQIKTTQARYAEVQAAIQAAHPYDVPEIVAVPISEGLPAYMNWGAAETEPLQRT</sequence>
<dbReference type="PANTHER" id="PTHR23419:SF8">
    <property type="entry name" value="FI09726P"/>
    <property type="match status" value="1"/>
</dbReference>
<proteinExistence type="inferred from homology"/>
<dbReference type="SUPFAM" id="SSF54913">
    <property type="entry name" value="GlnB-like"/>
    <property type="match status" value="1"/>
</dbReference>
<evidence type="ECO:0000256" key="1">
    <source>
        <dbReference type="ARBA" id="ARBA00010169"/>
    </source>
</evidence>
<dbReference type="InterPro" id="IPR004323">
    <property type="entry name" value="Ion_tolerance_CutA"/>
</dbReference>
<keyword evidence="3" id="KW-1185">Reference proteome</keyword>
<evidence type="ECO:0000313" key="3">
    <source>
        <dbReference type="Proteomes" id="UP000620266"/>
    </source>
</evidence>
<comment type="similarity">
    <text evidence="1">Belongs to the CutA family.</text>
</comment>
<dbReference type="Pfam" id="PF03091">
    <property type="entry name" value="CutA1"/>
    <property type="match status" value="1"/>
</dbReference>
<dbReference type="GO" id="GO:0005507">
    <property type="term" value="F:copper ion binding"/>
    <property type="evidence" value="ECO:0007669"/>
    <property type="project" value="TreeGrafter"/>
</dbReference>
<dbReference type="Gene3D" id="3.30.70.120">
    <property type="match status" value="1"/>
</dbReference>
<accession>A0A8J2XYM7</accession>
<reference evidence="2" key="2">
    <citation type="submission" date="2020-09" db="EMBL/GenBank/DDBJ databases">
        <authorList>
            <person name="Sun Q."/>
            <person name="Sedlacek I."/>
        </authorList>
    </citation>
    <scope>NUCLEOTIDE SEQUENCE</scope>
    <source>
        <strain evidence="2">CCM 7086</strain>
    </source>
</reference>
<gene>
    <name evidence="2" type="primary">cutA</name>
    <name evidence="2" type="ORF">GCM10007205_23290</name>
</gene>
<dbReference type="Proteomes" id="UP000620266">
    <property type="component" value="Unassembled WGS sequence"/>
</dbReference>
<dbReference type="GO" id="GO:0010038">
    <property type="term" value="P:response to metal ion"/>
    <property type="evidence" value="ECO:0007669"/>
    <property type="project" value="InterPro"/>
</dbReference>
<comment type="caution">
    <text evidence="2">The sequence shown here is derived from an EMBL/GenBank/DDBJ whole genome shotgun (WGS) entry which is preliminary data.</text>
</comment>
<dbReference type="InterPro" id="IPR011322">
    <property type="entry name" value="N-reg_PII-like_a/b"/>
</dbReference>
<reference evidence="2" key="1">
    <citation type="journal article" date="2014" name="Int. J. Syst. Evol. Microbiol.">
        <title>Complete genome sequence of Corynebacterium casei LMG S-19264T (=DSM 44701T), isolated from a smear-ripened cheese.</title>
        <authorList>
            <consortium name="US DOE Joint Genome Institute (JGI-PGF)"/>
            <person name="Walter F."/>
            <person name="Albersmeier A."/>
            <person name="Kalinowski J."/>
            <person name="Ruckert C."/>
        </authorList>
    </citation>
    <scope>NUCLEOTIDE SEQUENCE</scope>
    <source>
        <strain evidence="2">CCM 7086</strain>
    </source>
</reference>
<dbReference type="PANTHER" id="PTHR23419">
    <property type="entry name" value="DIVALENT CATION TOLERANCE CUTA-RELATED"/>
    <property type="match status" value="1"/>
</dbReference>
<name>A0A8J2XYM7_9BURK</name>
<evidence type="ECO:0000313" key="2">
    <source>
        <dbReference type="EMBL" id="GGC13732.1"/>
    </source>
</evidence>